<organism evidence="2 3">
    <name type="scientific">Streptococcus porcorum</name>
    <dbReference type="NCBI Taxonomy" id="701526"/>
    <lineage>
        <taxon>Bacteria</taxon>
        <taxon>Bacillati</taxon>
        <taxon>Bacillota</taxon>
        <taxon>Bacilli</taxon>
        <taxon>Lactobacillales</taxon>
        <taxon>Streptococcaceae</taxon>
        <taxon>Streptococcus</taxon>
    </lineage>
</organism>
<dbReference type="InterPro" id="IPR010718">
    <property type="entry name" value="DUF1294"/>
</dbReference>
<keyword evidence="1" id="KW-0812">Transmembrane</keyword>
<evidence type="ECO:0000313" key="3">
    <source>
        <dbReference type="Proteomes" id="UP001549037"/>
    </source>
</evidence>
<accession>A0ABV2JH60</accession>
<protein>
    <submittedName>
        <fullName evidence="2">Uncharacterized membrane protein YsdA (DUF1294 family)</fullName>
    </submittedName>
</protein>
<dbReference type="RefSeq" id="WP_354369796.1">
    <property type="nucleotide sequence ID" value="NZ_JBEPLN010000039.1"/>
</dbReference>
<comment type="caution">
    <text evidence="2">The sequence shown here is derived from an EMBL/GenBank/DDBJ whole genome shotgun (WGS) entry which is preliminary data.</text>
</comment>
<sequence>MAIQLTIGLLFWNLLVYMTYVSDKKKARRKQWRIPEKVLLLESLLLGGMGAMFAAYQWRHKTRKWYFIVTWYIGLIVDGLILYLIWSKK</sequence>
<evidence type="ECO:0000256" key="1">
    <source>
        <dbReference type="SAM" id="Phobius"/>
    </source>
</evidence>
<feature type="transmembrane region" description="Helical" evidence="1">
    <location>
        <begin position="65"/>
        <end position="86"/>
    </location>
</feature>
<dbReference type="Proteomes" id="UP001549037">
    <property type="component" value="Unassembled WGS sequence"/>
</dbReference>
<proteinExistence type="predicted"/>
<dbReference type="InterPro" id="IPR012156">
    <property type="entry name" value="Cold_shock_CspA"/>
</dbReference>
<feature type="transmembrane region" description="Helical" evidence="1">
    <location>
        <begin position="38"/>
        <end position="59"/>
    </location>
</feature>
<reference evidence="2 3" key="1">
    <citation type="submission" date="2024-06" db="EMBL/GenBank/DDBJ databases">
        <title>Genomic Encyclopedia of Type Strains, Phase IV (KMG-IV): sequencing the most valuable type-strain genomes for metagenomic binning, comparative biology and taxonomic classification.</title>
        <authorList>
            <person name="Goeker M."/>
        </authorList>
    </citation>
    <scope>NUCLEOTIDE SEQUENCE [LARGE SCALE GENOMIC DNA]</scope>
    <source>
        <strain evidence="2 3">DSM 28302</strain>
    </source>
</reference>
<name>A0ABV2JH60_9STRE</name>
<gene>
    <name evidence="2" type="ORF">ABID28_001730</name>
</gene>
<feature type="transmembrane region" description="Helical" evidence="1">
    <location>
        <begin position="6"/>
        <end position="22"/>
    </location>
</feature>
<keyword evidence="3" id="KW-1185">Reference proteome</keyword>
<keyword evidence="1" id="KW-0472">Membrane</keyword>
<evidence type="ECO:0000313" key="2">
    <source>
        <dbReference type="EMBL" id="MET3635068.1"/>
    </source>
</evidence>
<keyword evidence="1" id="KW-1133">Transmembrane helix</keyword>
<dbReference type="EMBL" id="JBEPLN010000039">
    <property type="protein sequence ID" value="MET3635068.1"/>
    <property type="molecule type" value="Genomic_DNA"/>
</dbReference>
<dbReference type="Pfam" id="PF06961">
    <property type="entry name" value="DUF1294"/>
    <property type="match status" value="1"/>
</dbReference>
<dbReference type="PIRSF" id="PIRSF002599">
    <property type="entry name" value="Cold_shock_A"/>
    <property type="match status" value="1"/>
</dbReference>